<dbReference type="Pfam" id="PF03466">
    <property type="entry name" value="LysR_substrate"/>
    <property type="match status" value="1"/>
</dbReference>
<evidence type="ECO:0000256" key="1">
    <source>
        <dbReference type="ARBA" id="ARBA00009437"/>
    </source>
</evidence>
<dbReference type="GO" id="GO:0003700">
    <property type="term" value="F:DNA-binding transcription factor activity"/>
    <property type="evidence" value="ECO:0007669"/>
    <property type="project" value="InterPro"/>
</dbReference>
<dbReference type="InterPro" id="IPR036388">
    <property type="entry name" value="WH-like_DNA-bd_sf"/>
</dbReference>
<dbReference type="Gene3D" id="3.40.190.10">
    <property type="entry name" value="Periplasmic binding protein-like II"/>
    <property type="match status" value="2"/>
</dbReference>
<dbReference type="AlphaFoldDB" id="A0A4D4KT36"/>
<dbReference type="SUPFAM" id="SSF53850">
    <property type="entry name" value="Periplasmic binding protein-like II"/>
    <property type="match status" value="1"/>
</dbReference>
<evidence type="ECO:0000259" key="5">
    <source>
        <dbReference type="PROSITE" id="PS50931"/>
    </source>
</evidence>
<keyword evidence="3" id="KW-0238">DNA-binding</keyword>
<dbReference type="PROSITE" id="PS50931">
    <property type="entry name" value="HTH_LYSR"/>
    <property type="match status" value="1"/>
</dbReference>
<evidence type="ECO:0000256" key="3">
    <source>
        <dbReference type="ARBA" id="ARBA00023125"/>
    </source>
</evidence>
<dbReference type="PANTHER" id="PTHR30346:SF29">
    <property type="entry name" value="LYSR SUBSTRATE-BINDING"/>
    <property type="match status" value="1"/>
</dbReference>
<dbReference type="InterPro" id="IPR036390">
    <property type="entry name" value="WH_DNA-bd_sf"/>
</dbReference>
<name>A0A4D4KT36_STRVO</name>
<evidence type="ECO:0000313" key="6">
    <source>
        <dbReference type="EMBL" id="GDY49730.1"/>
    </source>
</evidence>
<dbReference type="Gene3D" id="1.10.10.10">
    <property type="entry name" value="Winged helix-like DNA-binding domain superfamily/Winged helix DNA-binding domain"/>
    <property type="match status" value="1"/>
</dbReference>
<dbReference type="GO" id="GO:0003677">
    <property type="term" value="F:DNA binding"/>
    <property type="evidence" value="ECO:0007669"/>
    <property type="project" value="UniProtKB-KW"/>
</dbReference>
<keyword evidence="4" id="KW-0804">Transcription</keyword>
<keyword evidence="2" id="KW-0805">Transcription regulation</keyword>
<dbReference type="Proteomes" id="UP000301309">
    <property type="component" value="Unassembled WGS sequence"/>
</dbReference>
<sequence>MTSEQSQFASPGFSSAKVDGMLNVRRLLLLTEATERGSLTAAAEALGMTTSAASQQMSLLEQEAGQPLIERLPRGIRPTPPGAALAERGQAIRRELRAAQADLDSFTALDQGTLRLGSFPTASASLLPLALTRFRRRHAGIRIEVRAGVLAELREMLHTGEVEQGLLWDYEWNRHDDPALSLTHLLDDPTVLVVPADSPLRTHPSVRLGDLADQEWIIRADNHPVADVLRRSCRQAGFEPRIAYSSHDYQEAQAMVAAGLGIALAPRLALTSRRSDVRLLPFASDVPAPTRRILLARAAARPATPPAQAMARVLRAVAQRFTAPDLHRAQLGAVRRG</sequence>
<dbReference type="InterPro" id="IPR005119">
    <property type="entry name" value="LysR_subst-bd"/>
</dbReference>
<evidence type="ECO:0000256" key="4">
    <source>
        <dbReference type="ARBA" id="ARBA00023163"/>
    </source>
</evidence>
<evidence type="ECO:0000256" key="2">
    <source>
        <dbReference type="ARBA" id="ARBA00023015"/>
    </source>
</evidence>
<comment type="similarity">
    <text evidence="1">Belongs to the LysR transcriptional regulatory family.</text>
</comment>
<gene>
    <name evidence="6" type="ORF">SVIO_003530</name>
</gene>
<dbReference type="InterPro" id="IPR000847">
    <property type="entry name" value="LysR_HTH_N"/>
</dbReference>
<accession>A0A4D4KT36</accession>
<dbReference type="CDD" id="cd08423">
    <property type="entry name" value="PBP2_LTTR_like_6"/>
    <property type="match status" value="1"/>
</dbReference>
<dbReference type="EMBL" id="BJHW01000001">
    <property type="protein sequence ID" value="GDY49730.1"/>
    <property type="molecule type" value="Genomic_DNA"/>
</dbReference>
<dbReference type="GO" id="GO:0032993">
    <property type="term" value="C:protein-DNA complex"/>
    <property type="evidence" value="ECO:0007669"/>
    <property type="project" value="TreeGrafter"/>
</dbReference>
<protein>
    <submittedName>
        <fullName evidence="6">LysR family transcriptional regulator</fullName>
    </submittedName>
</protein>
<feature type="domain" description="HTH lysR-type" evidence="5">
    <location>
        <begin position="22"/>
        <end position="79"/>
    </location>
</feature>
<keyword evidence="7" id="KW-1185">Reference proteome</keyword>
<dbReference type="SUPFAM" id="SSF46785">
    <property type="entry name" value="Winged helix' DNA-binding domain"/>
    <property type="match status" value="1"/>
</dbReference>
<proteinExistence type="inferred from homology"/>
<organism evidence="6 7">
    <name type="scientific">Streptomyces violaceusniger</name>
    <dbReference type="NCBI Taxonomy" id="68280"/>
    <lineage>
        <taxon>Bacteria</taxon>
        <taxon>Bacillati</taxon>
        <taxon>Actinomycetota</taxon>
        <taxon>Actinomycetes</taxon>
        <taxon>Kitasatosporales</taxon>
        <taxon>Streptomycetaceae</taxon>
        <taxon>Streptomyces</taxon>
        <taxon>Streptomyces violaceusniger group</taxon>
    </lineage>
</organism>
<reference evidence="6 7" key="1">
    <citation type="journal article" date="2020" name="Int. J. Syst. Evol. Microbiol.">
        <title>Reclassification of Streptomyces castelarensis and Streptomyces sporoclivatus as later heterotypic synonyms of Streptomyces antimycoticus.</title>
        <authorList>
            <person name="Komaki H."/>
            <person name="Tamura T."/>
        </authorList>
    </citation>
    <scope>NUCLEOTIDE SEQUENCE [LARGE SCALE GENOMIC DNA]</scope>
    <source>
        <strain evidence="6 7">NBRC 13459</strain>
    </source>
</reference>
<dbReference type="Pfam" id="PF00126">
    <property type="entry name" value="HTH_1"/>
    <property type="match status" value="1"/>
</dbReference>
<dbReference type="PANTHER" id="PTHR30346">
    <property type="entry name" value="TRANSCRIPTIONAL DUAL REGULATOR HCAR-RELATED"/>
    <property type="match status" value="1"/>
</dbReference>
<evidence type="ECO:0000313" key="7">
    <source>
        <dbReference type="Proteomes" id="UP000301309"/>
    </source>
</evidence>
<comment type="caution">
    <text evidence="6">The sequence shown here is derived from an EMBL/GenBank/DDBJ whole genome shotgun (WGS) entry which is preliminary data.</text>
</comment>